<gene>
    <name evidence="2" type="ORF">LZ518_12635</name>
</gene>
<evidence type="ECO:0000313" key="3">
    <source>
        <dbReference type="Proteomes" id="UP001165383"/>
    </source>
</evidence>
<dbReference type="Proteomes" id="UP001165383">
    <property type="component" value="Unassembled WGS sequence"/>
</dbReference>
<proteinExistence type="predicted"/>
<keyword evidence="1" id="KW-0812">Transmembrane</keyword>
<evidence type="ECO:0000313" key="2">
    <source>
        <dbReference type="EMBL" id="MCL6741976.1"/>
    </source>
</evidence>
<sequence>MTAIAGTVPYGGQRAALRIVHTIFCLGLNLAITRVRTSRYARYVMALLILNEIRGAYVVYTTADQLLMPWIQ</sequence>
<protein>
    <submittedName>
        <fullName evidence="2">Uncharacterized protein</fullName>
    </submittedName>
</protein>
<comment type="caution">
    <text evidence="2">The sequence shown here is derived from an EMBL/GenBank/DDBJ whole genome shotgun (WGS) entry which is preliminary data.</text>
</comment>
<dbReference type="RefSeq" id="WP_249916332.1">
    <property type="nucleotide sequence ID" value="NZ_JAMGBB010000001.1"/>
</dbReference>
<accession>A0ABT0SC31</accession>
<feature type="transmembrane region" description="Helical" evidence="1">
    <location>
        <begin position="15"/>
        <end position="33"/>
    </location>
</feature>
<evidence type="ECO:0000256" key="1">
    <source>
        <dbReference type="SAM" id="Phobius"/>
    </source>
</evidence>
<keyword evidence="3" id="KW-1185">Reference proteome</keyword>
<organism evidence="2 3">
    <name type="scientific">Sphingomonas brevis</name>
    <dbReference type="NCBI Taxonomy" id="2908206"/>
    <lineage>
        <taxon>Bacteria</taxon>
        <taxon>Pseudomonadati</taxon>
        <taxon>Pseudomonadota</taxon>
        <taxon>Alphaproteobacteria</taxon>
        <taxon>Sphingomonadales</taxon>
        <taxon>Sphingomonadaceae</taxon>
        <taxon>Sphingomonas</taxon>
    </lineage>
</organism>
<name>A0ABT0SC31_9SPHN</name>
<keyword evidence="1" id="KW-1133">Transmembrane helix</keyword>
<keyword evidence="1" id="KW-0472">Membrane</keyword>
<dbReference type="EMBL" id="JAMGBB010000001">
    <property type="protein sequence ID" value="MCL6741976.1"/>
    <property type="molecule type" value="Genomic_DNA"/>
</dbReference>
<reference evidence="2" key="1">
    <citation type="submission" date="2022-05" db="EMBL/GenBank/DDBJ databases">
        <authorList>
            <person name="Jo J.-H."/>
            <person name="Im W.-T."/>
        </authorList>
    </citation>
    <scope>NUCLEOTIDE SEQUENCE</scope>
    <source>
        <strain evidence="2">RB56-2</strain>
    </source>
</reference>